<protein>
    <recommendedName>
        <fullName evidence="3">Core-binding (CB) domain-containing protein</fullName>
    </recommendedName>
</protein>
<dbReference type="EMBL" id="JAXARY010000014">
    <property type="protein sequence ID" value="MDX8128675.1"/>
    <property type="molecule type" value="Genomic_DNA"/>
</dbReference>
<comment type="caution">
    <text evidence="1">The sequence shown here is derived from an EMBL/GenBank/DDBJ whole genome shotgun (WGS) entry which is preliminary data.</text>
</comment>
<proteinExistence type="predicted"/>
<reference evidence="1 2" key="1">
    <citation type="submission" date="2023-11" db="EMBL/GenBank/DDBJ databases">
        <authorList>
            <person name="Ouyang M.-Y."/>
        </authorList>
    </citation>
    <scope>NUCLEOTIDE SEQUENCE [LARGE SCALE GENOMIC DNA]</scope>
    <source>
        <strain evidence="1 2">OY6</strain>
    </source>
</reference>
<organism evidence="1 2">
    <name type="scientific">Methylomonas defluvii</name>
    <dbReference type="NCBI Taxonomy" id="3045149"/>
    <lineage>
        <taxon>Bacteria</taxon>
        <taxon>Pseudomonadati</taxon>
        <taxon>Pseudomonadota</taxon>
        <taxon>Gammaproteobacteria</taxon>
        <taxon>Methylococcales</taxon>
        <taxon>Methylococcaceae</taxon>
        <taxon>Methylomonas</taxon>
    </lineage>
</organism>
<sequence length="91" mass="10531">MIQHEKQYLEFIQKRGVGANDHVASSPDSYISYLRSVATLIGQEITPSLLKSEEDINNIVQKITSQREPKTIRNYCSAMRRYVEFVLELKL</sequence>
<keyword evidence="2" id="KW-1185">Reference proteome</keyword>
<gene>
    <name evidence="1" type="ORF">QLH52_15375</name>
</gene>
<evidence type="ECO:0008006" key="3">
    <source>
        <dbReference type="Google" id="ProtNLM"/>
    </source>
</evidence>
<accession>A0ABU4UGR2</accession>
<dbReference type="RefSeq" id="WP_319962150.1">
    <property type="nucleotide sequence ID" value="NZ_JAXARY010000014.1"/>
</dbReference>
<evidence type="ECO:0000313" key="1">
    <source>
        <dbReference type="EMBL" id="MDX8128675.1"/>
    </source>
</evidence>
<name>A0ABU4UGR2_9GAMM</name>
<evidence type="ECO:0000313" key="2">
    <source>
        <dbReference type="Proteomes" id="UP001284537"/>
    </source>
</evidence>
<dbReference type="Proteomes" id="UP001284537">
    <property type="component" value="Unassembled WGS sequence"/>
</dbReference>